<keyword evidence="5" id="KW-0411">Iron-sulfur</keyword>
<evidence type="ECO:0000313" key="7">
    <source>
        <dbReference type="EMBL" id="APG25599.1"/>
    </source>
</evidence>
<dbReference type="STRING" id="29542.A6070_05665"/>
<gene>
    <name evidence="7" type="ORF">A7E75_11635</name>
</gene>
<dbReference type="KEGG" id="pace:A6070_05665"/>
<dbReference type="Pfam" id="PF02754">
    <property type="entry name" value="CCG"/>
    <property type="match status" value="2"/>
</dbReference>
<sequence>MDSPDEKNKQTPQKILRDVMRLCADCDTCRTMMEEDCAFFLELYKLWDQEHEDGIPITEEQLRYLAELCTLCGLCPCQKIPMDVMEAKSRFIEREGMPLATRLLNDVPRMARLCGAFPDLVKALQSNKVSGPLLRKALRLHPDRDLPSFPKENFFQWAKRRGLDRQRSGNHQVAYFAGCTAGYLFPAIGRSVVEILEHNGATVFVPPQQCCGMPFLAEGDRKRTLELAEANMKKLLETCQAGNDLIYSCPTCGFFLKKLLKEKAYYSETFQKSVNAADDEFKVPAPEKGEGQFWHLKKNMYHHLLKDDGYFASIDPMARIELADHLFDFGVYLKNLLDKGKLATDFAPIPKRMAYFAPCHLREQKMGRPYLDLLKLIPELDIEAVGSDYDCCGMGGVFGFKEHFHEKSLDLGEPLMKKFHAHNPQAIVTDCMSCRLQFKHCLPYPVYHPVEVLAMAYGGSASSE</sequence>
<dbReference type="EMBL" id="CP015518">
    <property type="protein sequence ID" value="APG25599.1"/>
    <property type="molecule type" value="Genomic_DNA"/>
</dbReference>
<evidence type="ECO:0000313" key="8">
    <source>
        <dbReference type="Proteomes" id="UP000182264"/>
    </source>
</evidence>
<keyword evidence="4" id="KW-0408">Iron</keyword>
<evidence type="ECO:0000256" key="1">
    <source>
        <dbReference type="ARBA" id="ARBA00022485"/>
    </source>
</evidence>
<keyword evidence="2" id="KW-0479">Metal-binding</keyword>
<dbReference type="InterPro" id="IPR004017">
    <property type="entry name" value="Cys_rich_dom"/>
</dbReference>
<evidence type="ECO:0000256" key="3">
    <source>
        <dbReference type="ARBA" id="ARBA00022737"/>
    </source>
</evidence>
<evidence type="ECO:0000256" key="4">
    <source>
        <dbReference type="ARBA" id="ARBA00023004"/>
    </source>
</evidence>
<evidence type="ECO:0000256" key="5">
    <source>
        <dbReference type="ARBA" id="ARBA00023014"/>
    </source>
</evidence>
<feature type="domain" description="Cysteine-rich" evidence="6">
    <location>
        <begin position="173"/>
        <end position="257"/>
    </location>
</feature>
<dbReference type="RefSeq" id="WP_072287439.1">
    <property type="nucleotide sequence ID" value="NZ_CP015455.1"/>
</dbReference>
<protein>
    <recommendedName>
        <fullName evidence="6">Cysteine-rich domain-containing protein</fullName>
    </recommendedName>
</protein>
<evidence type="ECO:0000256" key="2">
    <source>
        <dbReference type="ARBA" id="ARBA00022723"/>
    </source>
</evidence>
<dbReference type="PANTHER" id="PTHR32479">
    <property type="entry name" value="GLYCOLATE OXIDASE IRON-SULFUR SUBUNIT"/>
    <property type="match status" value="1"/>
</dbReference>
<dbReference type="OrthoDB" id="9770306at2"/>
<dbReference type="PANTHER" id="PTHR32479:SF19">
    <property type="entry name" value="ANAEROBIC GLYCEROL-3-PHOSPHATE DEHYDROGENASE SUBUNIT C"/>
    <property type="match status" value="1"/>
</dbReference>
<reference evidence="7 8" key="1">
    <citation type="journal article" date="2017" name="Genome Announc.">
        <title>Complete Genome Sequences of Two Acetylene-Fermenting Pelobacter acetylenicus Strains.</title>
        <authorList>
            <person name="Sutton J.M."/>
            <person name="Baesman S.M."/>
            <person name="Fierst J.L."/>
            <person name="Poret-Peterson A.T."/>
            <person name="Oremland R.S."/>
            <person name="Dunlap D.S."/>
            <person name="Akob D.M."/>
        </authorList>
    </citation>
    <scope>NUCLEOTIDE SEQUENCE [LARGE SCALE GENOMIC DNA]</scope>
    <source>
        <strain evidence="7 8">DSM 3247</strain>
    </source>
</reference>
<keyword evidence="3" id="KW-0677">Repeat</keyword>
<evidence type="ECO:0000259" key="6">
    <source>
        <dbReference type="Pfam" id="PF02754"/>
    </source>
</evidence>
<accession>A0A1L3GI68</accession>
<dbReference type="Proteomes" id="UP000182264">
    <property type="component" value="Chromosome"/>
</dbReference>
<proteinExistence type="predicted"/>
<keyword evidence="1" id="KW-0004">4Fe-4S</keyword>
<dbReference type="GO" id="GO:0046872">
    <property type="term" value="F:metal ion binding"/>
    <property type="evidence" value="ECO:0007669"/>
    <property type="project" value="UniProtKB-KW"/>
</dbReference>
<feature type="domain" description="Cysteine-rich" evidence="6">
    <location>
        <begin position="354"/>
        <end position="439"/>
    </location>
</feature>
<dbReference type="GO" id="GO:0016491">
    <property type="term" value="F:oxidoreductase activity"/>
    <property type="evidence" value="ECO:0007669"/>
    <property type="project" value="UniProtKB-ARBA"/>
</dbReference>
<name>A0A1L3GI68_SYNAC</name>
<organism evidence="7 8">
    <name type="scientific">Syntrophotalea acetylenica</name>
    <name type="common">Pelobacter acetylenicus</name>
    <dbReference type="NCBI Taxonomy" id="29542"/>
    <lineage>
        <taxon>Bacteria</taxon>
        <taxon>Pseudomonadati</taxon>
        <taxon>Thermodesulfobacteriota</taxon>
        <taxon>Desulfuromonadia</taxon>
        <taxon>Desulfuromonadales</taxon>
        <taxon>Syntrophotaleaceae</taxon>
        <taxon>Syntrophotalea</taxon>
    </lineage>
</organism>
<dbReference type="GO" id="GO:0051539">
    <property type="term" value="F:4 iron, 4 sulfur cluster binding"/>
    <property type="evidence" value="ECO:0007669"/>
    <property type="project" value="UniProtKB-KW"/>
</dbReference>
<dbReference type="AlphaFoldDB" id="A0A1L3GI68"/>
<keyword evidence="8" id="KW-1185">Reference proteome</keyword>